<evidence type="ECO:0000256" key="2">
    <source>
        <dbReference type="PROSITE-ProRule" id="PRU00703"/>
    </source>
</evidence>
<feature type="domain" description="BON" evidence="3">
    <location>
        <begin position="157"/>
        <end position="225"/>
    </location>
</feature>
<dbReference type="SMART" id="SM00749">
    <property type="entry name" value="BON"/>
    <property type="match status" value="1"/>
</dbReference>
<evidence type="ECO:0008006" key="7">
    <source>
        <dbReference type="Google" id="ProtNLM"/>
    </source>
</evidence>
<dbReference type="InterPro" id="IPR000644">
    <property type="entry name" value="CBS_dom"/>
</dbReference>
<proteinExistence type="predicted"/>
<evidence type="ECO:0000256" key="1">
    <source>
        <dbReference type="ARBA" id="ARBA00023122"/>
    </source>
</evidence>
<dbReference type="SUPFAM" id="SSF54631">
    <property type="entry name" value="CBS-domain pair"/>
    <property type="match status" value="1"/>
</dbReference>
<dbReference type="CDD" id="cd04586">
    <property type="entry name" value="CBS_pair_BON_assoc"/>
    <property type="match status" value="1"/>
</dbReference>
<comment type="caution">
    <text evidence="5">The sequence shown here is derived from an EMBL/GenBank/DDBJ whole genome shotgun (WGS) entry which is preliminary data.</text>
</comment>
<dbReference type="InterPro" id="IPR007055">
    <property type="entry name" value="BON_dom"/>
</dbReference>
<dbReference type="PIRSF" id="PIRSF036990">
    <property type="entry name" value="UCP036990_CBS_BON"/>
    <property type="match status" value="1"/>
</dbReference>
<sequence length="245" mass="26960">MRVKDVMTRKVISVLPEATLSQTIDVMMRSNVSGLPVVSEAGSLVGIITEGDLLRRPEIGTEKPQASWLESLFRPGHAAEAYAHSHGRRVDEIMTTHVVTAREDERLEDAARRMEKHDIKRLPVVRDDKVIGIVSRADFVRALAGFVRPSYEDQPVRDQAIKAAIEAELKAEPWAPVETISVEVKDGVVELNGVLTDEKQRNAVRIIAENADGVTAVHDNLSWVEPITGFVAPPPERNGEGPVAQ</sequence>
<name>A0ABQ6CJX5_9HYPH</name>
<dbReference type="Gene3D" id="3.10.580.10">
    <property type="entry name" value="CBS-domain"/>
    <property type="match status" value="1"/>
</dbReference>
<evidence type="ECO:0000259" key="4">
    <source>
        <dbReference type="PROSITE" id="PS51371"/>
    </source>
</evidence>
<dbReference type="RefSeq" id="WP_284311380.1">
    <property type="nucleotide sequence ID" value="NZ_BSPC01000014.1"/>
</dbReference>
<dbReference type="Pfam" id="PF04972">
    <property type="entry name" value="BON"/>
    <property type="match status" value="1"/>
</dbReference>
<dbReference type="InterPro" id="IPR017080">
    <property type="entry name" value="UCP036990_CBS_BON"/>
</dbReference>
<feature type="domain" description="CBS" evidence="4">
    <location>
        <begin position="7"/>
        <end position="67"/>
    </location>
</feature>
<dbReference type="EMBL" id="BSPC01000014">
    <property type="protein sequence ID" value="GLS18516.1"/>
    <property type="molecule type" value="Genomic_DNA"/>
</dbReference>
<organism evidence="5 6">
    <name type="scientific">Labrys miyagiensis</name>
    <dbReference type="NCBI Taxonomy" id="346912"/>
    <lineage>
        <taxon>Bacteria</taxon>
        <taxon>Pseudomonadati</taxon>
        <taxon>Pseudomonadota</taxon>
        <taxon>Alphaproteobacteria</taxon>
        <taxon>Hyphomicrobiales</taxon>
        <taxon>Xanthobacteraceae</taxon>
        <taxon>Labrys</taxon>
    </lineage>
</organism>
<dbReference type="PROSITE" id="PS50914">
    <property type="entry name" value="BON"/>
    <property type="match status" value="1"/>
</dbReference>
<dbReference type="PROSITE" id="PS51371">
    <property type="entry name" value="CBS"/>
    <property type="match status" value="2"/>
</dbReference>
<evidence type="ECO:0000259" key="3">
    <source>
        <dbReference type="PROSITE" id="PS50914"/>
    </source>
</evidence>
<reference evidence="6" key="1">
    <citation type="journal article" date="2019" name="Int. J. Syst. Evol. Microbiol.">
        <title>The Global Catalogue of Microorganisms (GCM) 10K type strain sequencing project: providing services to taxonomists for standard genome sequencing and annotation.</title>
        <authorList>
            <consortium name="The Broad Institute Genomics Platform"/>
            <consortium name="The Broad Institute Genome Sequencing Center for Infectious Disease"/>
            <person name="Wu L."/>
            <person name="Ma J."/>
        </authorList>
    </citation>
    <scope>NUCLEOTIDE SEQUENCE [LARGE SCALE GENOMIC DNA]</scope>
    <source>
        <strain evidence="6">NBRC 101365</strain>
    </source>
</reference>
<dbReference type="PANTHER" id="PTHR43080:SF26">
    <property type="entry name" value="REGULATORY PROTEIN"/>
    <property type="match status" value="1"/>
</dbReference>
<evidence type="ECO:0000313" key="6">
    <source>
        <dbReference type="Proteomes" id="UP001156882"/>
    </source>
</evidence>
<protein>
    <recommendedName>
        <fullName evidence="7">CBS domain-containing protein</fullName>
    </recommendedName>
</protein>
<dbReference type="InterPro" id="IPR051257">
    <property type="entry name" value="Diverse_CBS-Domain"/>
</dbReference>
<feature type="domain" description="CBS" evidence="4">
    <location>
        <begin position="94"/>
        <end position="152"/>
    </location>
</feature>
<dbReference type="SMART" id="SM00116">
    <property type="entry name" value="CBS"/>
    <property type="match status" value="2"/>
</dbReference>
<gene>
    <name evidence="5" type="ORF">GCM10007874_15330</name>
</gene>
<accession>A0ABQ6CJX5</accession>
<dbReference type="InterPro" id="IPR014004">
    <property type="entry name" value="Transpt-assoc_nodulatn_dom_bac"/>
</dbReference>
<dbReference type="Proteomes" id="UP001156882">
    <property type="component" value="Unassembled WGS sequence"/>
</dbReference>
<keyword evidence="1 2" id="KW-0129">CBS domain</keyword>
<dbReference type="Pfam" id="PF00571">
    <property type="entry name" value="CBS"/>
    <property type="match status" value="2"/>
</dbReference>
<dbReference type="InterPro" id="IPR046342">
    <property type="entry name" value="CBS_dom_sf"/>
</dbReference>
<evidence type="ECO:0000313" key="5">
    <source>
        <dbReference type="EMBL" id="GLS18516.1"/>
    </source>
</evidence>
<keyword evidence="6" id="KW-1185">Reference proteome</keyword>
<dbReference type="Gene3D" id="3.30.1340.30">
    <property type="match status" value="1"/>
</dbReference>
<dbReference type="PANTHER" id="PTHR43080">
    <property type="entry name" value="CBS DOMAIN-CONTAINING PROTEIN CBSX3, MITOCHONDRIAL"/>
    <property type="match status" value="1"/>
</dbReference>